<comment type="caution">
    <text evidence="4">The sequence shown here is derived from an EMBL/GenBank/DDBJ whole genome shotgun (WGS) entry which is preliminary data.</text>
</comment>
<feature type="domain" description="PLAT" evidence="3">
    <location>
        <begin position="1"/>
        <end position="66"/>
    </location>
</feature>
<dbReference type="PANTHER" id="PTHR10877">
    <property type="entry name" value="POLYCYSTIN FAMILY MEMBER"/>
    <property type="match status" value="1"/>
</dbReference>
<dbReference type="InterPro" id="IPR001024">
    <property type="entry name" value="PLAT/LH2_dom"/>
</dbReference>
<dbReference type="InterPro" id="IPR051223">
    <property type="entry name" value="Polycystin"/>
</dbReference>
<dbReference type="Pfam" id="PF01477">
    <property type="entry name" value="PLAT"/>
    <property type="match status" value="1"/>
</dbReference>
<dbReference type="InterPro" id="IPR036392">
    <property type="entry name" value="PLAT/LH2_dom_sf"/>
</dbReference>
<reference evidence="4" key="1">
    <citation type="submission" date="2021-02" db="EMBL/GenBank/DDBJ databases">
        <authorList>
            <person name="Nowell W R."/>
        </authorList>
    </citation>
    <scope>NUCLEOTIDE SEQUENCE</scope>
</reference>
<dbReference type="AlphaFoldDB" id="A0A815M2C9"/>
<dbReference type="PROSITE" id="PS50095">
    <property type="entry name" value="PLAT"/>
    <property type="match status" value="1"/>
</dbReference>
<proteinExistence type="predicted"/>
<evidence type="ECO:0000256" key="2">
    <source>
        <dbReference type="SAM" id="Phobius"/>
    </source>
</evidence>
<evidence type="ECO:0000313" key="5">
    <source>
        <dbReference type="Proteomes" id="UP000663852"/>
    </source>
</evidence>
<evidence type="ECO:0000256" key="1">
    <source>
        <dbReference type="PROSITE-ProRule" id="PRU00152"/>
    </source>
</evidence>
<keyword evidence="2" id="KW-0472">Membrane</keyword>
<dbReference type="GO" id="GO:0050982">
    <property type="term" value="P:detection of mechanical stimulus"/>
    <property type="evidence" value="ECO:0007669"/>
    <property type="project" value="TreeGrafter"/>
</dbReference>
<dbReference type="SUPFAM" id="SSF49723">
    <property type="entry name" value="Lipase/lipooxygenase domain (PLAT/LH2 domain)"/>
    <property type="match status" value="1"/>
</dbReference>
<dbReference type="Proteomes" id="UP000663852">
    <property type="component" value="Unassembled WGS sequence"/>
</dbReference>
<keyword evidence="2" id="KW-1133">Transmembrane helix</keyword>
<feature type="transmembrane region" description="Helical" evidence="2">
    <location>
        <begin position="139"/>
        <end position="166"/>
    </location>
</feature>
<name>A0A815M2C9_ADIRI</name>
<dbReference type="EMBL" id="CAJNOJ010000362">
    <property type="protein sequence ID" value="CAF1417653.1"/>
    <property type="molecule type" value="Genomic_DNA"/>
</dbReference>
<protein>
    <recommendedName>
        <fullName evidence="3">PLAT domain-containing protein</fullName>
    </recommendedName>
</protein>
<dbReference type="PANTHER" id="PTHR10877:SF150">
    <property type="entry name" value="REJ DOMAIN-CONTAINING PROTEIN"/>
    <property type="match status" value="1"/>
</dbReference>
<organism evidence="4 5">
    <name type="scientific">Adineta ricciae</name>
    <name type="common">Rotifer</name>
    <dbReference type="NCBI Taxonomy" id="249248"/>
    <lineage>
        <taxon>Eukaryota</taxon>
        <taxon>Metazoa</taxon>
        <taxon>Spiralia</taxon>
        <taxon>Gnathifera</taxon>
        <taxon>Rotifera</taxon>
        <taxon>Eurotatoria</taxon>
        <taxon>Bdelloidea</taxon>
        <taxon>Adinetida</taxon>
        <taxon>Adinetidae</taxon>
        <taxon>Adineta</taxon>
    </lineage>
</organism>
<gene>
    <name evidence="4" type="ORF">EDS130_LOCUS37215</name>
</gene>
<evidence type="ECO:0000313" key="4">
    <source>
        <dbReference type="EMBL" id="CAF1417653.1"/>
    </source>
</evidence>
<dbReference type="Gene3D" id="2.60.60.20">
    <property type="entry name" value="PLAT/LH2 domain"/>
    <property type="match status" value="1"/>
</dbReference>
<sequence length="324" mass="37271">MTVPKSLGSLNYIHIWHDNSGKGASAAWFLKYITVRDLQTLDKSYFICHRWLAVDRHTIAWRRVISGFRSFHDQVAAAKASVNTASLAFGPLHITPEQISTGIIVELLSILSWHRTQTVPSAAVSFTTGCKTQKWLTSLLAGFFSSIFLIQPAKIIGVAIIFALFIRNTNNDQQAFYEVRHLRQFFHSTKQNSFANHIRAQQWNRLIGWITMRQLRVKSHSYQLKLTINLNHLVQPLNKYLHIEQTINSIRIPLLVIITHMGGDGYVYEFRGRFSDLQTNLSRLHRLQWVDSLHFVVSTDMYNCLHDICYSILSAVCVQIIVMF</sequence>
<dbReference type="GO" id="GO:0016020">
    <property type="term" value="C:membrane"/>
    <property type="evidence" value="ECO:0007669"/>
    <property type="project" value="TreeGrafter"/>
</dbReference>
<evidence type="ECO:0000259" key="3">
    <source>
        <dbReference type="PROSITE" id="PS50095"/>
    </source>
</evidence>
<dbReference type="GO" id="GO:0005262">
    <property type="term" value="F:calcium channel activity"/>
    <property type="evidence" value="ECO:0007669"/>
    <property type="project" value="TreeGrafter"/>
</dbReference>
<accession>A0A815M2C9</accession>
<comment type="caution">
    <text evidence="1">Lacks conserved residue(s) required for the propagation of feature annotation.</text>
</comment>
<dbReference type="OrthoDB" id="2121937at2759"/>
<keyword evidence="2" id="KW-0812">Transmembrane</keyword>